<sequence>MLVTAVFLGLSLVRSLLELKYVRLAKKEDRLNMDEDLQDKFVNVHQFAGILVSILIMIVFSVQIGQTFNASVEQSLENLLSAGYIQKITWLIVFVFYNLYAIVGSYYLIFQNRYLRKTFKKS</sequence>
<keyword evidence="3" id="KW-1185">Reference proteome</keyword>
<feature type="transmembrane region" description="Helical" evidence="1">
    <location>
        <begin position="88"/>
        <end position="109"/>
    </location>
</feature>
<dbReference type="Proteomes" id="UP000050929">
    <property type="component" value="Unassembled WGS sequence"/>
</dbReference>
<keyword evidence="1" id="KW-0472">Membrane</keyword>
<reference evidence="2 3" key="1">
    <citation type="journal article" date="2015" name="Genome Announc.">
        <title>Expanding the biotechnology potential of lactobacilli through comparative genomics of 213 strains and associated genera.</title>
        <authorList>
            <person name="Sun Z."/>
            <person name="Harris H.M."/>
            <person name="McCann A."/>
            <person name="Guo C."/>
            <person name="Argimon S."/>
            <person name="Zhang W."/>
            <person name="Yang X."/>
            <person name="Jeffery I.B."/>
            <person name="Cooney J.C."/>
            <person name="Kagawa T.F."/>
            <person name="Liu W."/>
            <person name="Song Y."/>
            <person name="Salvetti E."/>
            <person name="Wrobel A."/>
            <person name="Rasinkangas P."/>
            <person name="Parkhill J."/>
            <person name="Rea M.C."/>
            <person name="O'Sullivan O."/>
            <person name="Ritari J."/>
            <person name="Douillard F.P."/>
            <person name="Paul Ross R."/>
            <person name="Yang R."/>
            <person name="Briner A.E."/>
            <person name="Felis G.E."/>
            <person name="de Vos W.M."/>
            <person name="Barrangou R."/>
            <person name="Klaenhammer T.R."/>
            <person name="Caufield P.W."/>
            <person name="Cui Y."/>
            <person name="Zhang H."/>
            <person name="O'Toole P.W."/>
        </authorList>
    </citation>
    <scope>NUCLEOTIDE SEQUENCE [LARGE SCALE GENOMIC DNA]</scope>
    <source>
        <strain evidence="2 3">DSM 20183</strain>
    </source>
</reference>
<accession>A0A0R1JA46</accession>
<dbReference type="PATRIC" id="fig|1423811.3.peg.1955"/>
<name>A0A0R1JA46_9LACO</name>
<dbReference type="AlphaFoldDB" id="A0A0R1JA46"/>
<evidence type="ECO:0000313" key="2">
    <source>
        <dbReference type="EMBL" id="KRK64858.1"/>
    </source>
</evidence>
<feature type="transmembrane region" description="Helical" evidence="1">
    <location>
        <begin position="47"/>
        <end position="68"/>
    </location>
</feature>
<evidence type="ECO:0000313" key="3">
    <source>
        <dbReference type="Proteomes" id="UP000050929"/>
    </source>
</evidence>
<proteinExistence type="predicted"/>
<keyword evidence="1" id="KW-1133">Transmembrane helix</keyword>
<protein>
    <submittedName>
        <fullName evidence="2">Uncharacterized protein</fullName>
    </submittedName>
</protein>
<keyword evidence="1" id="KW-0812">Transmembrane</keyword>
<comment type="caution">
    <text evidence="2">The sequence shown here is derived from an EMBL/GenBank/DDBJ whole genome shotgun (WGS) entry which is preliminary data.</text>
</comment>
<dbReference type="EMBL" id="AZDG01000007">
    <property type="protein sequence ID" value="KRK64858.1"/>
    <property type="molecule type" value="Genomic_DNA"/>
</dbReference>
<gene>
    <name evidence="2" type="ORF">FC72_GL001912</name>
</gene>
<organism evidence="2 3">
    <name type="scientific">Companilactobacillus tucceti DSM 20183</name>
    <dbReference type="NCBI Taxonomy" id="1423811"/>
    <lineage>
        <taxon>Bacteria</taxon>
        <taxon>Bacillati</taxon>
        <taxon>Bacillota</taxon>
        <taxon>Bacilli</taxon>
        <taxon>Lactobacillales</taxon>
        <taxon>Lactobacillaceae</taxon>
        <taxon>Companilactobacillus</taxon>
    </lineage>
</organism>
<evidence type="ECO:0000256" key="1">
    <source>
        <dbReference type="SAM" id="Phobius"/>
    </source>
</evidence>